<keyword evidence="2 7" id="KW-0418">Kinase</keyword>
<dbReference type="GO" id="GO:0016020">
    <property type="term" value="C:membrane"/>
    <property type="evidence" value="ECO:0007669"/>
    <property type="project" value="InterPro"/>
</dbReference>
<dbReference type="CDD" id="cd16917">
    <property type="entry name" value="HATPase_UhpB-NarQ-NarX-like"/>
    <property type="match status" value="1"/>
</dbReference>
<proteinExistence type="predicted"/>
<keyword evidence="1" id="KW-0808">Transferase</keyword>
<dbReference type="InterPro" id="IPR036890">
    <property type="entry name" value="HATPase_C_sf"/>
</dbReference>
<dbReference type="InterPro" id="IPR003594">
    <property type="entry name" value="HATPase_dom"/>
</dbReference>
<dbReference type="PANTHER" id="PTHR24421">
    <property type="entry name" value="NITRATE/NITRITE SENSOR PROTEIN NARX-RELATED"/>
    <property type="match status" value="1"/>
</dbReference>
<keyword evidence="3" id="KW-0902">Two-component regulatory system</keyword>
<dbReference type="PROSITE" id="PS50109">
    <property type="entry name" value="HIS_KIN"/>
    <property type="match status" value="1"/>
</dbReference>
<dbReference type="InterPro" id="IPR011712">
    <property type="entry name" value="Sig_transdc_His_kin_sub3_dim/P"/>
</dbReference>
<dbReference type="GO" id="GO:0000155">
    <property type="term" value="F:phosphorelay sensor kinase activity"/>
    <property type="evidence" value="ECO:0007669"/>
    <property type="project" value="InterPro"/>
</dbReference>
<keyword evidence="5" id="KW-0472">Membrane</keyword>
<dbReference type="AlphaFoldDB" id="A0A326S8L1"/>
<dbReference type="SMART" id="SM00028">
    <property type="entry name" value="TPR"/>
    <property type="match status" value="5"/>
</dbReference>
<dbReference type="OrthoDB" id="1523646at2"/>
<dbReference type="PANTHER" id="PTHR24421:SF62">
    <property type="entry name" value="SENSORY TRANSDUCTION HISTIDINE KINASE"/>
    <property type="match status" value="1"/>
</dbReference>
<keyword evidence="4" id="KW-0175">Coiled coil</keyword>
<dbReference type="InterPro" id="IPR050482">
    <property type="entry name" value="Sensor_HK_TwoCompSys"/>
</dbReference>
<feature type="transmembrane region" description="Helical" evidence="5">
    <location>
        <begin position="379"/>
        <end position="398"/>
    </location>
</feature>
<organism evidence="7 8">
    <name type="scientific">Algoriphagus aquaeductus</name>
    <dbReference type="NCBI Taxonomy" id="475299"/>
    <lineage>
        <taxon>Bacteria</taxon>
        <taxon>Pseudomonadati</taxon>
        <taxon>Bacteroidota</taxon>
        <taxon>Cytophagia</taxon>
        <taxon>Cytophagales</taxon>
        <taxon>Cyclobacteriaceae</taxon>
        <taxon>Algoriphagus</taxon>
    </lineage>
</organism>
<dbReference type="InterPro" id="IPR019734">
    <property type="entry name" value="TPR_rpt"/>
</dbReference>
<dbReference type="SUPFAM" id="SSF48452">
    <property type="entry name" value="TPR-like"/>
    <property type="match status" value="2"/>
</dbReference>
<evidence type="ECO:0000313" key="8">
    <source>
        <dbReference type="Proteomes" id="UP000248917"/>
    </source>
</evidence>
<protein>
    <submittedName>
        <fullName evidence="7">Signal transduction histidine kinase</fullName>
    </submittedName>
</protein>
<evidence type="ECO:0000256" key="4">
    <source>
        <dbReference type="SAM" id="Coils"/>
    </source>
</evidence>
<evidence type="ECO:0000313" key="7">
    <source>
        <dbReference type="EMBL" id="PZV86287.1"/>
    </source>
</evidence>
<sequence length="624" mass="71551">MLFRFSLVLIILFFSFMTTFSQESDLKTYLGKMYTQVDSSDYFLETAKSRLKSQADSGIYFYFLAESKNLRLQNQEAIRAFNHALQFIDSKQNPELISLSYIRLTRISKNTGQFEQALDFSQKGIQHARSSLDSNYLGYHHLDIAVIYHDMEDYVQGIDYGKRALQILNSYTKANPTYKAFALNSIAINFDDWNKPDSALFYHYQILEDLEILDSLRVIFTFNNIGNTLLKQKKFEESRKWIEIALGLNRKGGSPAYGLATNFTNLATIAYNLGNFKESRQWLDSAAIYVKKSESVEKKRDYLYEEFQYFKKLGESAKAISFLEEYAALKDSIFKEERVKLMGELETRYEVETKELELAQSRAALAENELIVKNRNNQLLLLLLALLIILGSSFFIYYRQKNKNLQLEQEAKLQAIYAEQETQKKLAEQRNRISSDLHDNIGAQLTFIVSSLNQLKFGNLTKDQLGEKIDRISSFTVDTVNELRDTIWAMNKDAISVEDLQLRLAGLIQKAQESCPQIQFELKIDEGVTPQLHLNSLEGVNLYRIAQEALNNAIKHAEAGKIEIFITQENEADICLSVMDNGKGFDEKNPDGNGMNTMRTRAERIGKELKIDSQEGSGTFISVC</sequence>
<evidence type="ECO:0000259" key="6">
    <source>
        <dbReference type="PROSITE" id="PS50109"/>
    </source>
</evidence>
<dbReference type="Proteomes" id="UP000248917">
    <property type="component" value="Unassembled WGS sequence"/>
</dbReference>
<evidence type="ECO:0000256" key="3">
    <source>
        <dbReference type="ARBA" id="ARBA00023012"/>
    </source>
</evidence>
<gene>
    <name evidence="7" type="ORF">CLV31_102185</name>
</gene>
<keyword evidence="5" id="KW-1133">Transmembrane helix</keyword>
<keyword evidence="8" id="KW-1185">Reference proteome</keyword>
<feature type="domain" description="Histidine kinase" evidence="6">
    <location>
        <begin position="436"/>
        <end position="624"/>
    </location>
</feature>
<accession>A0A326S8L1</accession>
<dbReference type="Pfam" id="PF02518">
    <property type="entry name" value="HATPase_c"/>
    <property type="match status" value="1"/>
</dbReference>
<dbReference type="InterPro" id="IPR011990">
    <property type="entry name" value="TPR-like_helical_dom_sf"/>
</dbReference>
<dbReference type="EMBL" id="QKTX01000002">
    <property type="protein sequence ID" value="PZV86287.1"/>
    <property type="molecule type" value="Genomic_DNA"/>
</dbReference>
<evidence type="ECO:0000256" key="1">
    <source>
        <dbReference type="ARBA" id="ARBA00022679"/>
    </source>
</evidence>
<dbReference type="Gene3D" id="1.20.5.1930">
    <property type="match status" value="1"/>
</dbReference>
<dbReference type="Gene3D" id="3.30.565.10">
    <property type="entry name" value="Histidine kinase-like ATPase, C-terminal domain"/>
    <property type="match status" value="1"/>
</dbReference>
<reference evidence="7 8" key="1">
    <citation type="submission" date="2018-06" db="EMBL/GenBank/DDBJ databases">
        <title>Genomic Encyclopedia of Archaeal and Bacterial Type Strains, Phase II (KMG-II): from individual species to whole genera.</title>
        <authorList>
            <person name="Goeker M."/>
        </authorList>
    </citation>
    <scope>NUCLEOTIDE SEQUENCE [LARGE SCALE GENOMIC DNA]</scope>
    <source>
        <strain evidence="7 8">T4</strain>
    </source>
</reference>
<comment type="caution">
    <text evidence="7">The sequence shown here is derived from an EMBL/GenBank/DDBJ whole genome shotgun (WGS) entry which is preliminary data.</text>
</comment>
<evidence type="ECO:0000256" key="5">
    <source>
        <dbReference type="SAM" id="Phobius"/>
    </source>
</evidence>
<dbReference type="SUPFAM" id="SSF55874">
    <property type="entry name" value="ATPase domain of HSP90 chaperone/DNA topoisomerase II/histidine kinase"/>
    <property type="match status" value="1"/>
</dbReference>
<feature type="coiled-coil region" evidence="4">
    <location>
        <begin position="342"/>
        <end position="369"/>
    </location>
</feature>
<evidence type="ECO:0000256" key="2">
    <source>
        <dbReference type="ARBA" id="ARBA00022777"/>
    </source>
</evidence>
<name>A0A326S8L1_9BACT</name>
<keyword evidence="5" id="KW-0812">Transmembrane</keyword>
<dbReference type="Pfam" id="PF07730">
    <property type="entry name" value="HisKA_3"/>
    <property type="match status" value="1"/>
</dbReference>
<dbReference type="GO" id="GO:0046983">
    <property type="term" value="F:protein dimerization activity"/>
    <property type="evidence" value="ECO:0007669"/>
    <property type="project" value="InterPro"/>
</dbReference>
<dbReference type="InterPro" id="IPR005467">
    <property type="entry name" value="His_kinase_dom"/>
</dbReference>
<dbReference type="Gene3D" id="1.25.40.10">
    <property type="entry name" value="Tetratricopeptide repeat domain"/>
    <property type="match status" value="2"/>
</dbReference>